<evidence type="ECO:0000256" key="2">
    <source>
        <dbReference type="ARBA" id="ARBA00022448"/>
    </source>
</evidence>
<keyword evidence="2" id="KW-0813">Transport</keyword>
<evidence type="ECO:0000256" key="6">
    <source>
        <dbReference type="SAM" id="Phobius"/>
    </source>
</evidence>
<keyword evidence="3 6" id="KW-0812">Transmembrane</keyword>
<feature type="transmembrane region" description="Helical" evidence="6">
    <location>
        <begin position="12"/>
        <end position="36"/>
    </location>
</feature>
<organism evidence="8">
    <name type="scientific">marine sediment metagenome</name>
    <dbReference type="NCBI Taxonomy" id="412755"/>
    <lineage>
        <taxon>unclassified sequences</taxon>
        <taxon>metagenomes</taxon>
        <taxon>ecological metagenomes</taxon>
    </lineage>
</organism>
<feature type="non-terminal residue" evidence="8">
    <location>
        <position position="209"/>
    </location>
</feature>
<dbReference type="InterPro" id="IPR027469">
    <property type="entry name" value="Cation_efflux_TMD_sf"/>
</dbReference>
<reference evidence="8" key="1">
    <citation type="journal article" date="2014" name="Front. Microbiol.">
        <title>High frequency of phylogenetically diverse reductive dehalogenase-homologous genes in deep subseafloor sedimentary metagenomes.</title>
        <authorList>
            <person name="Kawai M."/>
            <person name="Futagami T."/>
            <person name="Toyoda A."/>
            <person name="Takaki Y."/>
            <person name="Nishi S."/>
            <person name="Hori S."/>
            <person name="Arai W."/>
            <person name="Tsubouchi T."/>
            <person name="Morono Y."/>
            <person name="Uchiyama I."/>
            <person name="Ito T."/>
            <person name="Fujiyama A."/>
            <person name="Inagaki F."/>
            <person name="Takami H."/>
        </authorList>
    </citation>
    <scope>NUCLEOTIDE SEQUENCE</scope>
    <source>
        <strain evidence="8">Expedition CK06-06</strain>
    </source>
</reference>
<protein>
    <recommendedName>
        <fullName evidence="7">Cation efflux protein transmembrane domain-containing protein</fullName>
    </recommendedName>
</protein>
<feature type="transmembrane region" description="Helical" evidence="6">
    <location>
        <begin position="80"/>
        <end position="98"/>
    </location>
</feature>
<evidence type="ECO:0000256" key="3">
    <source>
        <dbReference type="ARBA" id="ARBA00022692"/>
    </source>
</evidence>
<dbReference type="InterPro" id="IPR050291">
    <property type="entry name" value="CDF_Transporter"/>
</dbReference>
<feature type="transmembrane region" description="Helical" evidence="6">
    <location>
        <begin position="110"/>
        <end position="132"/>
    </location>
</feature>
<dbReference type="GO" id="GO:0005886">
    <property type="term" value="C:plasma membrane"/>
    <property type="evidence" value="ECO:0007669"/>
    <property type="project" value="TreeGrafter"/>
</dbReference>
<comment type="subcellular location">
    <subcellularLocation>
        <location evidence="1">Membrane</location>
        <topology evidence="1">Multi-pass membrane protein</topology>
    </subcellularLocation>
</comment>
<dbReference type="GO" id="GO:0015086">
    <property type="term" value="F:cadmium ion transmembrane transporter activity"/>
    <property type="evidence" value="ECO:0007669"/>
    <property type="project" value="TreeGrafter"/>
</dbReference>
<name>X1NZD4_9ZZZZ</name>
<feature type="transmembrane region" description="Helical" evidence="6">
    <location>
        <begin position="43"/>
        <end position="60"/>
    </location>
</feature>
<keyword evidence="4 6" id="KW-1133">Transmembrane helix</keyword>
<evidence type="ECO:0000259" key="7">
    <source>
        <dbReference type="Pfam" id="PF01545"/>
    </source>
</evidence>
<dbReference type="GO" id="GO:0015341">
    <property type="term" value="F:zinc efflux antiporter activity"/>
    <property type="evidence" value="ECO:0007669"/>
    <property type="project" value="TreeGrafter"/>
</dbReference>
<keyword evidence="5 6" id="KW-0472">Membrane</keyword>
<dbReference type="PANTHER" id="PTHR43840:SF15">
    <property type="entry name" value="MITOCHONDRIAL METAL TRANSPORTER 1-RELATED"/>
    <property type="match status" value="1"/>
</dbReference>
<comment type="caution">
    <text evidence="8">The sequence shown here is derived from an EMBL/GenBank/DDBJ whole genome shotgun (WGS) entry which is preliminary data.</text>
</comment>
<dbReference type="InterPro" id="IPR002524">
    <property type="entry name" value="Cation_efflux"/>
</dbReference>
<dbReference type="GO" id="GO:0015093">
    <property type="term" value="F:ferrous iron transmembrane transporter activity"/>
    <property type="evidence" value="ECO:0007669"/>
    <property type="project" value="TreeGrafter"/>
</dbReference>
<dbReference type="SUPFAM" id="SSF161111">
    <property type="entry name" value="Cation efflux protein transmembrane domain-like"/>
    <property type="match status" value="1"/>
</dbReference>
<dbReference type="Gene3D" id="1.20.1510.10">
    <property type="entry name" value="Cation efflux protein transmembrane domain"/>
    <property type="match status" value="1"/>
</dbReference>
<dbReference type="NCBIfam" id="TIGR01297">
    <property type="entry name" value="CDF"/>
    <property type="match status" value="1"/>
</dbReference>
<feature type="transmembrane region" description="Helical" evidence="6">
    <location>
        <begin position="165"/>
        <end position="188"/>
    </location>
</feature>
<evidence type="ECO:0000313" key="8">
    <source>
        <dbReference type="EMBL" id="GAI32155.1"/>
    </source>
</evidence>
<evidence type="ECO:0000256" key="5">
    <source>
        <dbReference type="ARBA" id="ARBA00023136"/>
    </source>
</evidence>
<accession>X1NZD4</accession>
<feature type="domain" description="Cation efflux protein transmembrane" evidence="7">
    <location>
        <begin position="10"/>
        <end position="202"/>
    </location>
</feature>
<dbReference type="GO" id="GO:0006882">
    <property type="term" value="P:intracellular zinc ion homeostasis"/>
    <property type="evidence" value="ECO:0007669"/>
    <property type="project" value="TreeGrafter"/>
</dbReference>
<evidence type="ECO:0000256" key="1">
    <source>
        <dbReference type="ARBA" id="ARBA00004141"/>
    </source>
</evidence>
<sequence length="209" mass="21666">MFSSKSGAVKLAFISVLGLVVLKVVVAIITGSISILAQTVDSFLDLFAVVITFFAIGMAAKPADEEHPFGHGKVENISAVVQAVLIFTAGGLVIYSAVNRIISGASIELTEVGIGIMVLSIVVSILLSRHLLKVSRATDSLALEAIGHNIAADVYSAAGVLAGLVAIRLTGLGILDPIMALAVALIIIRSAYKVMRKSFGGLIDVTLPE</sequence>
<evidence type="ECO:0000256" key="4">
    <source>
        <dbReference type="ARBA" id="ARBA00022989"/>
    </source>
</evidence>
<dbReference type="AlphaFoldDB" id="X1NZD4"/>
<dbReference type="EMBL" id="BARV01014536">
    <property type="protein sequence ID" value="GAI32155.1"/>
    <property type="molecule type" value="Genomic_DNA"/>
</dbReference>
<dbReference type="InterPro" id="IPR058533">
    <property type="entry name" value="Cation_efflux_TM"/>
</dbReference>
<dbReference type="PANTHER" id="PTHR43840">
    <property type="entry name" value="MITOCHONDRIAL METAL TRANSPORTER 1-RELATED"/>
    <property type="match status" value="1"/>
</dbReference>
<proteinExistence type="predicted"/>
<dbReference type="Pfam" id="PF01545">
    <property type="entry name" value="Cation_efflux"/>
    <property type="match status" value="1"/>
</dbReference>
<gene>
    <name evidence="8" type="ORF">S06H3_25263</name>
</gene>